<keyword evidence="3 5" id="KW-0378">Hydrolase</keyword>
<reference evidence="7 8" key="1">
    <citation type="journal article" date="2019" name="Int. J. Syst. Evol. Microbiol.">
        <title>The Global Catalogue of Microorganisms (GCM) 10K type strain sequencing project: providing services to taxonomists for standard genome sequencing and annotation.</title>
        <authorList>
            <consortium name="The Broad Institute Genomics Platform"/>
            <consortium name="The Broad Institute Genome Sequencing Center for Infectious Disease"/>
            <person name="Wu L."/>
            <person name="Ma J."/>
        </authorList>
    </citation>
    <scope>NUCLEOTIDE SEQUENCE [LARGE SCALE GENOMIC DNA]</scope>
    <source>
        <strain evidence="7 8">JCM 14718</strain>
    </source>
</reference>
<feature type="domain" description="Peptidase S8/S53" evidence="6">
    <location>
        <begin position="157"/>
        <end position="421"/>
    </location>
</feature>
<feature type="active site" description="Charge relay system" evidence="5">
    <location>
        <position position="374"/>
    </location>
</feature>
<keyword evidence="8" id="KW-1185">Reference proteome</keyword>
<dbReference type="PROSITE" id="PS51892">
    <property type="entry name" value="SUBTILASE"/>
    <property type="match status" value="1"/>
</dbReference>
<proteinExistence type="inferred from homology"/>
<comment type="similarity">
    <text evidence="1 5">Belongs to the peptidase S8 family.</text>
</comment>
<evidence type="ECO:0000256" key="5">
    <source>
        <dbReference type="PROSITE-ProRule" id="PRU01240"/>
    </source>
</evidence>
<dbReference type="PANTHER" id="PTHR43806:SF11">
    <property type="entry name" value="CEREVISIN-RELATED"/>
    <property type="match status" value="1"/>
</dbReference>
<evidence type="ECO:0000256" key="2">
    <source>
        <dbReference type="ARBA" id="ARBA00022670"/>
    </source>
</evidence>
<dbReference type="InterPro" id="IPR036852">
    <property type="entry name" value="Peptidase_S8/S53_dom_sf"/>
</dbReference>
<evidence type="ECO:0000313" key="7">
    <source>
        <dbReference type="EMBL" id="GAA1711239.1"/>
    </source>
</evidence>
<evidence type="ECO:0000259" key="6">
    <source>
        <dbReference type="Pfam" id="PF00082"/>
    </source>
</evidence>
<dbReference type="Pfam" id="PF00082">
    <property type="entry name" value="Peptidase_S8"/>
    <property type="match status" value="1"/>
</dbReference>
<comment type="caution">
    <text evidence="7">The sequence shown here is derived from an EMBL/GenBank/DDBJ whole genome shotgun (WGS) entry which is preliminary data.</text>
</comment>
<evidence type="ECO:0000256" key="3">
    <source>
        <dbReference type="ARBA" id="ARBA00022801"/>
    </source>
</evidence>
<keyword evidence="4 5" id="KW-0720">Serine protease</keyword>
<evidence type="ECO:0000256" key="4">
    <source>
        <dbReference type="ARBA" id="ARBA00022825"/>
    </source>
</evidence>
<evidence type="ECO:0000313" key="8">
    <source>
        <dbReference type="Proteomes" id="UP001500618"/>
    </source>
</evidence>
<dbReference type="Gene3D" id="3.40.50.200">
    <property type="entry name" value="Peptidase S8/S53 domain"/>
    <property type="match status" value="1"/>
</dbReference>
<sequence>MITGDKVQLSGSTVTGVRPAKGREKIPMFRQVERKHHYVIPADAAGLVTAGKLDRELFDVDALVSYRYDDAHSATLPVIVQHDQKVQPKLVGAQLRRNVPEIGVTAVREQKSAATAFWNSAKSAGKIWLDSKLKLNDVSDNLNQIGAPTAWKAGYSGTGVTVAVLDGGIDATHPDFAGKITAQQNFTDAASADDTFGHGTHVASIAAGSGAASGGKYSGVAPGAKIAVGKVCDGDSCDTSAILAGMVWAARTVKAKVVNLSLGGPASGRGDPLVSTLNQLSSQNGTLFVVAAGNDGFAGSVNSPGSADQALTVGAVDGKDQLAPFSSQGPRQLDEALKPDIVAPGVGIVAAKAKNGVIGNPSDNPAYVALDGTSMATPHVAGAAAVLAGEHPDWTGQQLKAALMASAKTLPKVSVFAQGAGRLDIGRAVGQQLVANPPSVSVPTQVWPHNDDKPAAQSVSYHNYGKTPLTLALSTDVRGPDGKSAPAAMFAVTPKTLTVPAGADAAATFTTNTAVAGKDGEYTGGIIANTTDGQSVRTPIAVNREVESYNLTIKTIGRDGGPPPADYLLGFVAYGEDVTRFPSDGDQDGTASVRLPKGQYAAEVLTFESDSSSVDLIAPYLTVNHDLTVVMDTRKAKPADVTVDQAGAQSMSIGTNGTFYTSSGSVAGTGLGAEDPAHLLTGTIGAAAPAALYSQVVTSDWADPGPAGDFVDSAYAYHLAQLTAGRMPTGVLLHAKKAGLSRVRQKVLPTMFSGQALRAAVFSLPDGVVPFQFPTGAASTKPGVQTEYLSPGAQRWTLLAQLNTPDGQPVASFLREPGPVVAGDFTDVANAPALGPGFFADGPDAPLRSGQLADDLVSQPPMFSGGDQRYRGILFTGGASAVLYKDGVKVADGPGYIDYHAPSADASYRMVVTQSQSLGALSTSVSGELTFRSKKVTGSNGYTLPLLAPRFAPKTDDHGTAPAGAGFSIPIVVDQQVTANSVTGVTVEFSTDDGKTWQSAAVNANGPKAWAATVANPGSGFVSLRATATDSAGNTGKVTIIRAYAIS</sequence>
<dbReference type="InterPro" id="IPR000209">
    <property type="entry name" value="Peptidase_S8/S53_dom"/>
</dbReference>
<dbReference type="SUPFAM" id="SSF81296">
    <property type="entry name" value="E set domains"/>
    <property type="match status" value="1"/>
</dbReference>
<dbReference type="InterPro" id="IPR014756">
    <property type="entry name" value="Ig_E-set"/>
</dbReference>
<dbReference type="Gene3D" id="2.60.40.650">
    <property type="match status" value="1"/>
</dbReference>
<dbReference type="InterPro" id="IPR015500">
    <property type="entry name" value="Peptidase_S8_subtilisin-rel"/>
</dbReference>
<dbReference type="InterPro" id="IPR023828">
    <property type="entry name" value="Peptidase_S8_Ser-AS"/>
</dbReference>
<feature type="active site" description="Charge relay system" evidence="5">
    <location>
        <position position="198"/>
    </location>
</feature>
<dbReference type="SUPFAM" id="SSF52743">
    <property type="entry name" value="Subtilisin-like"/>
    <property type="match status" value="1"/>
</dbReference>
<dbReference type="InterPro" id="IPR050131">
    <property type="entry name" value="Peptidase_S8_subtilisin-like"/>
</dbReference>
<dbReference type="PANTHER" id="PTHR43806">
    <property type="entry name" value="PEPTIDASE S8"/>
    <property type="match status" value="1"/>
</dbReference>
<dbReference type="EMBL" id="BAAANY010000037">
    <property type="protein sequence ID" value="GAA1711239.1"/>
    <property type="molecule type" value="Genomic_DNA"/>
</dbReference>
<dbReference type="PROSITE" id="PS00138">
    <property type="entry name" value="SUBTILASE_SER"/>
    <property type="match status" value="1"/>
</dbReference>
<dbReference type="InterPro" id="IPR022398">
    <property type="entry name" value="Peptidase_S8_His-AS"/>
</dbReference>
<dbReference type="Proteomes" id="UP001500618">
    <property type="component" value="Unassembled WGS sequence"/>
</dbReference>
<dbReference type="PROSITE" id="PS00137">
    <property type="entry name" value="SUBTILASE_HIS"/>
    <property type="match status" value="1"/>
</dbReference>
<name>A0ABN2IT33_9ACTN</name>
<evidence type="ECO:0000256" key="1">
    <source>
        <dbReference type="ARBA" id="ARBA00011073"/>
    </source>
</evidence>
<feature type="active site" description="Charge relay system" evidence="5">
    <location>
        <position position="166"/>
    </location>
</feature>
<accession>A0ABN2IT33</accession>
<organism evidence="7 8">
    <name type="scientific">Fodinicola feengrottensis</name>
    <dbReference type="NCBI Taxonomy" id="435914"/>
    <lineage>
        <taxon>Bacteria</taxon>
        <taxon>Bacillati</taxon>
        <taxon>Actinomycetota</taxon>
        <taxon>Actinomycetes</taxon>
        <taxon>Mycobacteriales</taxon>
        <taxon>Fodinicola</taxon>
    </lineage>
</organism>
<gene>
    <name evidence="7" type="ORF">GCM10009765_70610</name>
</gene>
<protein>
    <submittedName>
        <fullName evidence="7">S8 family serine peptidase</fullName>
    </submittedName>
</protein>
<keyword evidence="2 5" id="KW-0645">Protease</keyword>
<dbReference type="PRINTS" id="PR00723">
    <property type="entry name" value="SUBTILISIN"/>
</dbReference>